<dbReference type="Pfam" id="PF10805">
    <property type="entry name" value="DUF2730"/>
    <property type="match status" value="1"/>
</dbReference>
<reference evidence="2 3" key="1">
    <citation type="submission" date="2020-05" db="EMBL/GenBank/DDBJ databases">
        <title>Draft genome sequence of Desulfovibrio psychrotolerans JS1T.</title>
        <authorList>
            <person name="Ueno A."/>
            <person name="Tamazawa S."/>
            <person name="Tamamura S."/>
            <person name="Murakami T."/>
            <person name="Kiyama T."/>
            <person name="Inomata H."/>
            <person name="Amano Y."/>
            <person name="Miyakawa K."/>
            <person name="Tamaki H."/>
            <person name="Naganuma T."/>
            <person name="Kaneko K."/>
        </authorList>
    </citation>
    <scope>NUCLEOTIDE SEQUENCE [LARGE SCALE GENOMIC DNA]</scope>
    <source>
        <strain evidence="2 3">JS1</strain>
    </source>
</reference>
<sequence>MLDKLNAYADLTWYALCGIVAAANAVLGWMLWSLRQTFVTRTELNTRICTVEEKQQSAAGALGSAVAELNVRVDRLEDALKALPTAADMREVLLAMEAIRGDIKEQSARMEGLVDEQSARLGGLGDVLNGVSRQVEMLFSHHIKEK</sequence>
<dbReference type="AlphaFoldDB" id="A0A7J0BXR7"/>
<dbReference type="Proteomes" id="UP000503820">
    <property type="component" value="Unassembled WGS sequence"/>
</dbReference>
<feature type="transmembrane region" description="Helical" evidence="1">
    <location>
        <begin position="12"/>
        <end position="32"/>
    </location>
</feature>
<evidence type="ECO:0008006" key="4">
    <source>
        <dbReference type="Google" id="ProtNLM"/>
    </source>
</evidence>
<keyword evidence="1" id="KW-1133">Transmembrane helix</keyword>
<accession>A0A7J0BXR7</accession>
<dbReference type="EMBL" id="BLVP01000010">
    <property type="protein sequence ID" value="GFM37985.1"/>
    <property type="molecule type" value="Genomic_DNA"/>
</dbReference>
<keyword evidence="3" id="KW-1185">Reference proteome</keyword>
<evidence type="ECO:0000313" key="2">
    <source>
        <dbReference type="EMBL" id="GFM37985.1"/>
    </source>
</evidence>
<name>A0A7J0BXR7_9BACT</name>
<gene>
    <name evidence="2" type="ORF">DSM19430T_26690</name>
</gene>
<keyword evidence="1" id="KW-0472">Membrane</keyword>
<keyword evidence="1" id="KW-0812">Transmembrane</keyword>
<organism evidence="2 3">
    <name type="scientific">Desulfovibrio psychrotolerans</name>
    <dbReference type="NCBI Taxonomy" id="415242"/>
    <lineage>
        <taxon>Bacteria</taxon>
        <taxon>Pseudomonadati</taxon>
        <taxon>Thermodesulfobacteriota</taxon>
        <taxon>Desulfovibrionia</taxon>
        <taxon>Desulfovibrionales</taxon>
        <taxon>Desulfovibrionaceae</taxon>
        <taxon>Desulfovibrio</taxon>
    </lineage>
</organism>
<evidence type="ECO:0000256" key="1">
    <source>
        <dbReference type="SAM" id="Phobius"/>
    </source>
</evidence>
<dbReference type="InterPro" id="IPR020269">
    <property type="entry name" value="Phage_Mu_Releasin"/>
</dbReference>
<proteinExistence type="predicted"/>
<evidence type="ECO:0000313" key="3">
    <source>
        <dbReference type="Proteomes" id="UP000503820"/>
    </source>
</evidence>
<protein>
    <recommendedName>
        <fullName evidence="4">DUF2730 family protein</fullName>
    </recommendedName>
</protein>
<comment type="caution">
    <text evidence="2">The sequence shown here is derived from an EMBL/GenBank/DDBJ whole genome shotgun (WGS) entry which is preliminary data.</text>
</comment>